<name>A0A919EYJ5_9ACTN</name>
<dbReference type="Proteomes" id="UP000619355">
    <property type="component" value="Unassembled WGS sequence"/>
</dbReference>
<gene>
    <name evidence="1" type="ORF">GCM10018980_46150</name>
</gene>
<sequence length="56" mass="6170">MRPEAPLYGWALLTSVVMPAFPAVSTVSRYSDQLPYGLVQMNGPGERDGTRMDALR</sequence>
<dbReference type="AlphaFoldDB" id="A0A919EYJ5"/>
<evidence type="ECO:0000313" key="2">
    <source>
        <dbReference type="Proteomes" id="UP000619355"/>
    </source>
</evidence>
<reference evidence="2" key="1">
    <citation type="journal article" date="2019" name="Int. J. Syst. Evol. Microbiol.">
        <title>The Global Catalogue of Microorganisms (GCM) 10K type strain sequencing project: providing services to taxonomists for standard genome sequencing and annotation.</title>
        <authorList>
            <consortium name="The Broad Institute Genomics Platform"/>
            <consortium name="The Broad Institute Genome Sequencing Center for Infectious Disease"/>
            <person name="Wu L."/>
            <person name="Ma J."/>
        </authorList>
    </citation>
    <scope>NUCLEOTIDE SEQUENCE [LARGE SCALE GENOMIC DNA]</scope>
    <source>
        <strain evidence="2">JCM 4253</strain>
    </source>
</reference>
<dbReference type="EMBL" id="BNBF01000014">
    <property type="protein sequence ID" value="GHG58696.1"/>
    <property type="molecule type" value="Genomic_DNA"/>
</dbReference>
<organism evidence="1 2">
    <name type="scientific">Streptomyces capoamus</name>
    <dbReference type="NCBI Taxonomy" id="68183"/>
    <lineage>
        <taxon>Bacteria</taxon>
        <taxon>Bacillati</taxon>
        <taxon>Actinomycetota</taxon>
        <taxon>Actinomycetes</taxon>
        <taxon>Kitasatosporales</taxon>
        <taxon>Streptomycetaceae</taxon>
        <taxon>Streptomyces</taxon>
    </lineage>
</organism>
<comment type="caution">
    <text evidence="1">The sequence shown here is derived from an EMBL/GenBank/DDBJ whole genome shotgun (WGS) entry which is preliminary data.</text>
</comment>
<evidence type="ECO:0000313" key="1">
    <source>
        <dbReference type="EMBL" id="GHG58696.1"/>
    </source>
</evidence>
<proteinExistence type="predicted"/>
<protein>
    <submittedName>
        <fullName evidence="1">Uncharacterized protein</fullName>
    </submittedName>
</protein>
<keyword evidence="2" id="KW-1185">Reference proteome</keyword>
<accession>A0A919EYJ5</accession>